<keyword evidence="3" id="KW-0805">Transcription regulation</keyword>
<dbReference type="Pfam" id="PF00486">
    <property type="entry name" value="Trans_reg_C"/>
    <property type="match status" value="1"/>
</dbReference>
<dbReference type="InterPro" id="IPR036388">
    <property type="entry name" value="WH-like_DNA-bd_sf"/>
</dbReference>
<dbReference type="InterPro" id="IPR001867">
    <property type="entry name" value="OmpR/PhoB-type_DNA-bd"/>
</dbReference>
<name>A0A1N7KZK7_9GAMM</name>
<keyword evidence="2" id="KW-0902">Two-component regulatory system</keyword>
<dbReference type="InterPro" id="IPR016032">
    <property type="entry name" value="Sig_transdc_resp-reg_C-effctor"/>
</dbReference>
<dbReference type="SMART" id="SM00862">
    <property type="entry name" value="Trans_reg_C"/>
    <property type="match status" value="1"/>
</dbReference>
<dbReference type="SUPFAM" id="SSF46894">
    <property type="entry name" value="C-terminal effector domain of the bipartite response regulators"/>
    <property type="match status" value="1"/>
</dbReference>
<evidence type="ECO:0000256" key="4">
    <source>
        <dbReference type="ARBA" id="ARBA00023125"/>
    </source>
</evidence>
<dbReference type="Gene3D" id="3.40.50.2300">
    <property type="match status" value="1"/>
</dbReference>
<dbReference type="AlphaFoldDB" id="A0A1N7KZK7"/>
<dbReference type="RefSeq" id="WP_054341805.1">
    <property type="nucleotide sequence ID" value="NZ_FTOE01000003.1"/>
</dbReference>
<gene>
    <name evidence="10" type="ORF">SAMN05421760_103101</name>
</gene>
<dbReference type="SUPFAM" id="SSF52172">
    <property type="entry name" value="CheY-like"/>
    <property type="match status" value="1"/>
</dbReference>
<dbReference type="GO" id="GO:0000976">
    <property type="term" value="F:transcription cis-regulatory region binding"/>
    <property type="evidence" value="ECO:0007669"/>
    <property type="project" value="TreeGrafter"/>
</dbReference>
<evidence type="ECO:0000313" key="11">
    <source>
        <dbReference type="Proteomes" id="UP000185999"/>
    </source>
</evidence>
<dbReference type="Gene3D" id="1.10.10.10">
    <property type="entry name" value="Winged helix-like DNA-binding domain superfamily/Winged helix DNA-binding domain"/>
    <property type="match status" value="1"/>
</dbReference>
<dbReference type="CDD" id="cd17624">
    <property type="entry name" value="REC_OmpR_PmrA-like"/>
    <property type="match status" value="1"/>
</dbReference>
<evidence type="ECO:0000259" key="9">
    <source>
        <dbReference type="PROSITE" id="PS51755"/>
    </source>
</evidence>
<dbReference type="PROSITE" id="PS51755">
    <property type="entry name" value="OMPR_PHOB"/>
    <property type="match status" value="1"/>
</dbReference>
<feature type="DNA-binding region" description="OmpR/PhoB-type" evidence="7">
    <location>
        <begin position="123"/>
        <end position="220"/>
    </location>
</feature>
<evidence type="ECO:0000259" key="8">
    <source>
        <dbReference type="PROSITE" id="PS50110"/>
    </source>
</evidence>
<dbReference type="InterPro" id="IPR001789">
    <property type="entry name" value="Sig_transdc_resp-reg_receiver"/>
</dbReference>
<dbReference type="PROSITE" id="PS50110">
    <property type="entry name" value="RESPONSE_REGULATORY"/>
    <property type="match status" value="1"/>
</dbReference>
<dbReference type="OrthoDB" id="9802426at2"/>
<dbReference type="EMBL" id="FTOE01000003">
    <property type="protein sequence ID" value="SIS67072.1"/>
    <property type="molecule type" value="Genomic_DNA"/>
</dbReference>
<dbReference type="InterPro" id="IPR039420">
    <property type="entry name" value="WalR-like"/>
</dbReference>
<evidence type="ECO:0000256" key="3">
    <source>
        <dbReference type="ARBA" id="ARBA00023015"/>
    </source>
</evidence>
<keyword evidence="1 6" id="KW-0597">Phosphoprotein</keyword>
<reference evidence="11" key="1">
    <citation type="submission" date="2017-01" db="EMBL/GenBank/DDBJ databases">
        <authorList>
            <person name="Varghese N."/>
            <person name="Submissions S."/>
        </authorList>
    </citation>
    <scope>NUCLEOTIDE SEQUENCE [LARGE SCALE GENOMIC DNA]</scope>
    <source>
        <strain evidence="11">DSM 22306</strain>
    </source>
</reference>
<evidence type="ECO:0000313" key="10">
    <source>
        <dbReference type="EMBL" id="SIS67072.1"/>
    </source>
</evidence>
<evidence type="ECO:0000256" key="5">
    <source>
        <dbReference type="ARBA" id="ARBA00023163"/>
    </source>
</evidence>
<dbReference type="PANTHER" id="PTHR48111:SF22">
    <property type="entry name" value="REGULATOR OF RPOS"/>
    <property type="match status" value="1"/>
</dbReference>
<keyword evidence="5" id="KW-0804">Transcription</keyword>
<sequence length="229" mass="25695">MLVLLVEDNRPLAAHIIEYLELDDIECDYTERGDHGLKLAQQQHFDIIVLDINLPGMDGLSVCEQLRAEGNLTPVLMLTARDSLENKLEGFNVGADDYLVKPFDLPELVVRIKALAKRAVAAKPQLQVADLTLDLPLREAYRQEKRLTLHPIGWKLLVALAKTSPAPLTRRELEQVIWQDSPPDSDALKSHLYQLRKAINKPFTTPLLHTLKNVGVVLRAATETDSNSE</sequence>
<accession>A0A1N7KZK7</accession>
<evidence type="ECO:0000256" key="6">
    <source>
        <dbReference type="PROSITE-ProRule" id="PRU00169"/>
    </source>
</evidence>
<evidence type="ECO:0000256" key="7">
    <source>
        <dbReference type="PROSITE-ProRule" id="PRU01091"/>
    </source>
</evidence>
<organism evidence="10 11">
    <name type="scientific">Neptunomonas antarctica</name>
    <dbReference type="NCBI Taxonomy" id="619304"/>
    <lineage>
        <taxon>Bacteria</taxon>
        <taxon>Pseudomonadati</taxon>
        <taxon>Pseudomonadota</taxon>
        <taxon>Gammaproteobacteria</taxon>
        <taxon>Oceanospirillales</taxon>
        <taxon>Oceanospirillaceae</taxon>
        <taxon>Neptunomonas</taxon>
    </lineage>
</organism>
<dbReference type="Pfam" id="PF00072">
    <property type="entry name" value="Response_reg"/>
    <property type="match status" value="1"/>
</dbReference>
<keyword evidence="11" id="KW-1185">Reference proteome</keyword>
<dbReference type="GO" id="GO:0000156">
    <property type="term" value="F:phosphorelay response regulator activity"/>
    <property type="evidence" value="ECO:0007669"/>
    <property type="project" value="TreeGrafter"/>
</dbReference>
<dbReference type="GO" id="GO:0005829">
    <property type="term" value="C:cytosol"/>
    <property type="evidence" value="ECO:0007669"/>
    <property type="project" value="TreeGrafter"/>
</dbReference>
<evidence type="ECO:0000256" key="2">
    <source>
        <dbReference type="ARBA" id="ARBA00023012"/>
    </source>
</evidence>
<feature type="domain" description="OmpR/PhoB-type" evidence="9">
    <location>
        <begin position="123"/>
        <end position="220"/>
    </location>
</feature>
<proteinExistence type="predicted"/>
<dbReference type="Gene3D" id="6.10.250.690">
    <property type="match status" value="1"/>
</dbReference>
<dbReference type="InterPro" id="IPR011006">
    <property type="entry name" value="CheY-like_superfamily"/>
</dbReference>
<dbReference type="PANTHER" id="PTHR48111">
    <property type="entry name" value="REGULATOR OF RPOS"/>
    <property type="match status" value="1"/>
</dbReference>
<dbReference type="CDD" id="cd00383">
    <property type="entry name" value="trans_reg_C"/>
    <property type="match status" value="1"/>
</dbReference>
<feature type="modified residue" description="4-aspartylphosphate" evidence="6">
    <location>
        <position position="51"/>
    </location>
</feature>
<dbReference type="SMART" id="SM00448">
    <property type="entry name" value="REC"/>
    <property type="match status" value="1"/>
</dbReference>
<protein>
    <submittedName>
        <fullName evidence="10">DNA-binding response regulator, OmpR family, contains REC and winged-helix (WHTH) domain</fullName>
    </submittedName>
</protein>
<evidence type="ECO:0000256" key="1">
    <source>
        <dbReference type="ARBA" id="ARBA00022553"/>
    </source>
</evidence>
<feature type="domain" description="Response regulatory" evidence="8">
    <location>
        <begin position="2"/>
        <end position="116"/>
    </location>
</feature>
<dbReference type="Proteomes" id="UP000185999">
    <property type="component" value="Unassembled WGS sequence"/>
</dbReference>
<dbReference type="GO" id="GO:0032993">
    <property type="term" value="C:protein-DNA complex"/>
    <property type="evidence" value="ECO:0007669"/>
    <property type="project" value="TreeGrafter"/>
</dbReference>
<dbReference type="GO" id="GO:0006355">
    <property type="term" value="P:regulation of DNA-templated transcription"/>
    <property type="evidence" value="ECO:0007669"/>
    <property type="project" value="InterPro"/>
</dbReference>
<dbReference type="STRING" id="619304.SAMN05421760_103101"/>
<keyword evidence="4 7" id="KW-0238">DNA-binding</keyword>